<dbReference type="VEuPathDB" id="GiardiaDB:GL50581_2112"/>
<dbReference type="GO" id="GO:0046856">
    <property type="term" value="P:phosphatidylinositol dephosphorylation"/>
    <property type="evidence" value="ECO:0007669"/>
    <property type="project" value="TreeGrafter"/>
</dbReference>
<accession>C6LTL6</accession>
<evidence type="ECO:0000256" key="1">
    <source>
        <dbReference type="SAM" id="Phobius"/>
    </source>
</evidence>
<dbReference type="PROSITE" id="PS50275">
    <property type="entry name" value="SAC"/>
    <property type="match status" value="1"/>
</dbReference>
<dbReference type="GO" id="GO:0043812">
    <property type="term" value="F:phosphatidylinositol-4-phosphate phosphatase activity"/>
    <property type="evidence" value="ECO:0007669"/>
    <property type="project" value="TreeGrafter"/>
</dbReference>
<dbReference type="InterPro" id="IPR002013">
    <property type="entry name" value="SAC_dom"/>
</dbReference>
<evidence type="ECO:0000313" key="4">
    <source>
        <dbReference type="Proteomes" id="UP000002488"/>
    </source>
</evidence>
<reference evidence="3 4" key="1">
    <citation type="journal article" date="2009" name="PLoS Pathog.">
        <title>Draft genome sequencing of giardia intestinalis assemblage B isolate GS: is human giardiasis caused by two different species?</title>
        <authorList>
            <person name="Franzen O."/>
            <person name="Jerlstrom-Hultqvist J."/>
            <person name="Castro E."/>
            <person name="Sherwood E."/>
            <person name="Ankarklev J."/>
            <person name="Reiner D.S."/>
            <person name="Palm D."/>
            <person name="Andersson J.O."/>
            <person name="Andersson B."/>
            <person name="Svard S.G."/>
        </authorList>
    </citation>
    <scope>NUCLEOTIDE SEQUENCE [LARGE SCALE GENOMIC DNA]</scope>
    <source>
        <strain evidence="4">ATCC 50581 / GS clone H7</strain>
    </source>
</reference>
<protein>
    <submittedName>
        <fullName evidence="3">Suppressor of actin 1</fullName>
    </submittedName>
</protein>
<evidence type="ECO:0000313" key="3">
    <source>
        <dbReference type="EMBL" id="EET00634.1"/>
    </source>
</evidence>
<keyword evidence="1" id="KW-1133">Transmembrane helix</keyword>
<feature type="domain" description="SAC" evidence="2">
    <location>
        <begin position="143"/>
        <end position="428"/>
    </location>
</feature>
<dbReference type="Pfam" id="PF02383">
    <property type="entry name" value="Syja_N"/>
    <property type="match status" value="1"/>
</dbReference>
<dbReference type="EMBL" id="ACGJ01002272">
    <property type="protein sequence ID" value="EET00634.1"/>
    <property type="molecule type" value="Genomic_DNA"/>
</dbReference>
<comment type="caution">
    <text evidence="3">The sequence shown here is derived from an EMBL/GenBank/DDBJ whole genome shotgun (WGS) entry which is preliminary data.</text>
</comment>
<dbReference type="AlphaFoldDB" id="C6LTL6"/>
<dbReference type="PANTHER" id="PTHR45662">
    <property type="entry name" value="PHOSPHATIDYLINOSITIDE PHOSPHATASE SAC1"/>
    <property type="match status" value="1"/>
</dbReference>
<name>C6LTL6_GIAIB</name>
<dbReference type="OrthoDB" id="405996at2759"/>
<feature type="transmembrane region" description="Helical" evidence="1">
    <location>
        <begin position="522"/>
        <end position="545"/>
    </location>
</feature>
<organism evidence="3 4">
    <name type="scientific">Giardia intestinalis (strain ATCC 50581 / GS clone H7)</name>
    <name type="common">Giardia lamblia</name>
    <dbReference type="NCBI Taxonomy" id="598745"/>
    <lineage>
        <taxon>Eukaryota</taxon>
        <taxon>Metamonada</taxon>
        <taxon>Diplomonadida</taxon>
        <taxon>Hexamitidae</taxon>
        <taxon>Giardiinae</taxon>
        <taxon>Giardia</taxon>
    </lineage>
</organism>
<gene>
    <name evidence="3" type="ORF">GL50581_2112</name>
</gene>
<dbReference type="GO" id="GO:0005783">
    <property type="term" value="C:endoplasmic reticulum"/>
    <property type="evidence" value="ECO:0007669"/>
    <property type="project" value="TreeGrafter"/>
</dbReference>
<dbReference type="Proteomes" id="UP000002488">
    <property type="component" value="Unassembled WGS sequence"/>
</dbReference>
<keyword evidence="1" id="KW-0472">Membrane</keyword>
<proteinExistence type="predicted"/>
<sequence>MELLSTSTHIYLRRGHHCISFSRSDSALVYEPPPLDLLKKATLIDSYVFFLGVIRIFGYNFPLVCKPAVPAISLIDVASPDARHISPHPPLGDGTLCYPLRIDTIIVLHASTVDKYIHFLLHNAVADVCRQCYIDISRHFTPDDAYCWNRHLYPSQITSTEQIPRLRLEAVVQECMAFMFSGFYEQWMIGPSSHLSIRMERCIDNTGHRYFNRGINSFGYTANTARVRLYYNNTLIYTLFRGSLPLTFTQPPTYRFTPAILLPDGAHKEQGLLQFNTLLQRHVDLLLGNLVTADAQILIINLLKNDTDLLHDPTNACEKSSPETADERALTAFFTESIRKTTSLRHKNTLSVKLINYDIHRHSSAEHNRLAEDIAKDTVLIHSTEDGSTSPEFVQKCYPRINCLDCVDRTTLFQTILLQKVLKSYMQSKALKQINCEHAIQSMSFACGEICSYSYMNAPPQKRLANLRRSGVCIRQIDVLYDVCNALFRYINNRYTQQINTYNSSIFNNQSMTYQADVLACLNLPTILIIATWTAIICDVLCGCLKTSLPQVLRLCAIGTIIVLTLLIVVFSSKSSRWCSTHQQTQ</sequence>
<evidence type="ECO:0000259" key="2">
    <source>
        <dbReference type="PROSITE" id="PS50275"/>
    </source>
</evidence>
<dbReference type="OMA" id="CYPRINC"/>
<keyword evidence="1" id="KW-0812">Transmembrane</keyword>
<feature type="transmembrane region" description="Helical" evidence="1">
    <location>
        <begin position="552"/>
        <end position="571"/>
    </location>
</feature>
<dbReference type="PANTHER" id="PTHR45662:SF2">
    <property type="entry name" value="PHOSPHATIDYLINOSITOL-3-PHOSPHATASE SAC1"/>
    <property type="match status" value="1"/>
</dbReference>